<keyword evidence="1" id="KW-0175">Coiled coil</keyword>
<gene>
    <name evidence="3" type="ORF">B0T25DRAFT_518569</name>
</gene>
<evidence type="ECO:0000256" key="1">
    <source>
        <dbReference type="SAM" id="Coils"/>
    </source>
</evidence>
<feature type="coiled-coil region" evidence="1">
    <location>
        <begin position="29"/>
        <end position="56"/>
    </location>
</feature>
<feature type="region of interest" description="Disordered" evidence="2">
    <location>
        <begin position="1"/>
        <end position="24"/>
    </location>
</feature>
<feature type="compositionally biased region" description="Basic and acidic residues" evidence="2">
    <location>
        <begin position="157"/>
        <end position="170"/>
    </location>
</feature>
<feature type="region of interest" description="Disordered" evidence="2">
    <location>
        <begin position="110"/>
        <end position="170"/>
    </location>
</feature>
<name>A0AAJ0HIU5_9PEZI</name>
<dbReference type="Proteomes" id="UP001275084">
    <property type="component" value="Unassembled WGS sequence"/>
</dbReference>
<evidence type="ECO:0000313" key="4">
    <source>
        <dbReference type="Proteomes" id="UP001275084"/>
    </source>
</evidence>
<organism evidence="3 4">
    <name type="scientific">Lasiosphaeria hispida</name>
    <dbReference type="NCBI Taxonomy" id="260671"/>
    <lineage>
        <taxon>Eukaryota</taxon>
        <taxon>Fungi</taxon>
        <taxon>Dikarya</taxon>
        <taxon>Ascomycota</taxon>
        <taxon>Pezizomycotina</taxon>
        <taxon>Sordariomycetes</taxon>
        <taxon>Sordariomycetidae</taxon>
        <taxon>Sordariales</taxon>
        <taxon>Lasiosphaeriaceae</taxon>
        <taxon>Lasiosphaeria</taxon>
    </lineage>
</organism>
<evidence type="ECO:0000256" key="2">
    <source>
        <dbReference type="SAM" id="MobiDB-lite"/>
    </source>
</evidence>
<sequence>MSFEDKPLPNPGDQRPGTAGTEAAIRDNLLRASKSIREAEERLERAKRAERLYKVKKRSASARANRVEAKAHFREAFEHLGLSIRLAWAVVQSAPFVLIDKRELRRLQAESAESEPAETIRSVTETQQHAEGARPVARNESVRGSMRASVPGSVQGGRERVRSGDVRSID</sequence>
<dbReference type="EMBL" id="JAUIQD010000004">
    <property type="protein sequence ID" value="KAK3353518.1"/>
    <property type="molecule type" value="Genomic_DNA"/>
</dbReference>
<accession>A0AAJ0HIU5</accession>
<reference evidence="3" key="2">
    <citation type="submission" date="2023-06" db="EMBL/GenBank/DDBJ databases">
        <authorList>
            <consortium name="Lawrence Berkeley National Laboratory"/>
            <person name="Haridas S."/>
            <person name="Hensen N."/>
            <person name="Bonometti L."/>
            <person name="Westerberg I."/>
            <person name="Brannstrom I.O."/>
            <person name="Guillou S."/>
            <person name="Cros-Aarteil S."/>
            <person name="Calhoun S."/>
            <person name="Kuo A."/>
            <person name="Mondo S."/>
            <person name="Pangilinan J."/>
            <person name="Riley R."/>
            <person name="Labutti K."/>
            <person name="Andreopoulos B."/>
            <person name="Lipzen A."/>
            <person name="Chen C."/>
            <person name="Yanf M."/>
            <person name="Daum C."/>
            <person name="Ng V."/>
            <person name="Clum A."/>
            <person name="Steindorff A."/>
            <person name="Ohm R."/>
            <person name="Martin F."/>
            <person name="Silar P."/>
            <person name="Natvig D."/>
            <person name="Lalanne C."/>
            <person name="Gautier V."/>
            <person name="Ament-Velasquez S.L."/>
            <person name="Kruys A."/>
            <person name="Hutchinson M.I."/>
            <person name="Powell A.J."/>
            <person name="Barry K."/>
            <person name="Miller A.N."/>
            <person name="Grigoriev I.V."/>
            <person name="Debuchy R."/>
            <person name="Gladieux P."/>
            <person name="Thoren M.H."/>
            <person name="Johannesson H."/>
        </authorList>
    </citation>
    <scope>NUCLEOTIDE SEQUENCE</scope>
    <source>
        <strain evidence="3">CBS 955.72</strain>
    </source>
</reference>
<proteinExistence type="predicted"/>
<protein>
    <submittedName>
        <fullName evidence="3">Uncharacterized protein</fullName>
    </submittedName>
</protein>
<comment type="caution">
    <text evidence="3">The sequence shown here is derived from an EMBL/GenBank/DDBJ whole genome shotgun (WGS) entry which is preliminary data.</text>
</comment>
<keyword evidence="4" id="KW-1185">Reference proteome</keyword>
<evidence type="ECO:0000313" key="3">
    <source>
        <dbReference type="EMBL" id="KAK3353518.1"/>
    </source>
</evidence>
<dbReference type="AlphaFoldDB" id="A0AAJ0HIU5"/>
<reference evidence="3" key="1">
    <citation type="journal article" date="2023" name="Mol. Phylogenet. Evol.">
        <title>Genome-scale phylogeny and comparative genomics of the fungal order Sordariales.</title>
        <authorList>
            <person name="Hensen N."/>
            <person name="Bonometti L."/>
            <person name="Westerberg I."/>
            <person name="Brannstrom I.O."/>
            <person name="Guillou S."/>
            <person name="Cros-Aarteil S."/>
            <person name="Calhoun S."/>
            <person name="Haridas S."/>
            <person name="Kuo A."/>
            <person name="Mondo S."/>
            <person name="Pangilinan J."/>
            <person name="Riley R."/>
            <person name="LaButti K."/>
            <person name="Andreopoulos B."/>
            <person name="Lipzen A."/>
            <person name="Chen C."/>
            <person name="Yan M."/>
            <person name="Daum C."/>
            <person name="Ng V."/>
            <person name="Clum A."/>
            <person name="Steindorff A."/>
            <person name="Ohm R.A."/>
            <person name="Martin F."/>
            <person name="Silar P."/>
            <person name="Natvig D.O."/>
            <person name="Lalanne C."/>
            <person name="Gautier V."/>
            <person name="Ament-Velasquez S.L."/>
            <person name="Kruys A."/>
            <person name="Hutchinson M.I."/>
            <person name="Powell A.J."/>
            <person name="Barry K."/>
            <person name="Miller A.N."/>
            <person name="Grigoriev I.V."/>
            <person name="Debuchy R."/>
            <person name="Gladieux P."/>
            <person name="Hiltunen Thoren M."/>
            <person name="Johannesson H."/>
        </authorList>
    </citation>
    <scope>NUCLEOTIDE SEQUENCE</scope>
    <source>
        <strain evidence="3">CBS 955.72</strain>
    </source>
</reference>